<dbReference type="InterPro" id="IPR009725">
    <property type="entry name" value="3_dmu_93_MTrfase"/>
</dbReference>
<comment type="caution">
    <text evidence="2">The sequence shown here is derived from an EMBL/GenBank/DDBJ whole genome shotgun (WGS) entry which is preliminary data.</text>
</comment>
<keyword evidence="3" id="KW-1185">Reference proteome</keyword>
<dbReference type="PIRSF" id="PIRSF021700">
    <property type="entry name" value="3_dmu_93_MTrfase"/>
    <property type="match status" value="1"/>
</dbReference>
<proteinExistence type="predicted"/>
<dbReference type="Pfam" id="PF06983">
    <property type="entry name" value="3-dmu-9_3-mt"/>
    <property type="match status" value="1"/>
</dbReference>
<organism evidence="2 3">
    <name type="scientific">Neoaquamicrobium sediminum</name>
    <dbReference type="NCBI Taxonomy" id="1849104"/>
    <lineage>
        <taxon>Bacteria</taxon>
        <taxon>Pseudomonadati</taxon>
        <taxon>Pseudomonadota</taxon>
        <taxon>Alphaproteobacteria</taxon>
        <taxon>Hyphomicrobiales</taxon>
        <taxon>Phyllobacteriaceae</taxon>
        <taxon>Neoaquamicrobium</taxon>
    </lineage>
</organism>
<dbReference type="Gene3D" id="3.10.180.10">
    <property type="entry name" value="2,3-Dihydroxybiphenyl 1,2-Dioxygenase, domain 1"/>
    <property type="match status" value="1"/>
</dbReference>
<evidence type="ECO:0000313" key="3">
    <source>
        <dbReference type="Proteomes" id="UP001559025"/>
    </source>
</evidence>
<protein>
    <submittedName>
        <fullName evidence="2">VOC family protein</fullName>
    </submittedName>
</protein>
<dbReference type="InterPro" id="IPR028973">
    <property type="entry name" value="PhnB-like"/>
</dbReference>
<gene>
    <name evidence="2" type="ORF">V1479_12570</name>
</gene>
<name>A0ABV3WVR1_9HYPH</name>
<evidence type="ECO:0000259" key="1">
    <source>
        <dbReference type="Pfam" id="PF06983"/>
    </source>
</evidence>
<dbReference type="RefSeq" id="WP_368803187.1">
    <property type="nucleotide sequence ID" value="NZ_JAZHFV010000003.1"/>
</dbReference>
<dbReference type="CDD" id="cd06588">
    <property type="entry name" value="PhnB_like"/>
    <property type="match status" value="1"/>
</dbReference>
<dbReference type="SUPFAM" id="SSF54593">
    <property type="entry name" value="Glyoxalase/Bleomycin resistance protein/Dihydroxybiphenyl dioxygenase"/>
    <property type="match status" value="1"/>
</dbReference>
<dbReference type="PANTHER" id="PTHR33990">
    <property type="entry name" value="PROTEIN YJDN-RELATED"/>
    <property type="match status" value="1"/>
</dbReference>
<dbReference type="EMBL" id="JAZHFV010000003">
    <property type="protein sequence ID" value="MEX4008144.1"/>
    <property type="molecule type" value="Genomic_DNA"/>
</dbReference>
<accession>A0ABV3WVR1</accession>
<sequence length="177" mass="19781">METRTAPRSVAKDKNSPLRQITPCLWFDDKAEDAANFYVSIFPNSHIRTISRYGAEGKEIHGKEEGTVMTVAFTLDGQDFVGLNGGPHFTFDEAISFQIPCADQEEVDYYWARLSEGGQEGPCGWVKDRFGLSWQVVPNAMLEMMQDADSAKVARVTAAFLQMKKFDIAQLRAAFEG</sequence>
<dbReference type="InterPro" id="IPR029068">
    <property type="entry name" value="Glyas_Bleomycin-R_OHBP_Dase"/>
</dbReference>
<evidence type="ECO:0000313" key="2">
    <source>
        <dbReference type="EMBL" id="MEX4008144.1"/>
    </source>
</evidence>
<dbReference type="Proteomes" id="UP001559025">
    <property type="component" value="Unassembled WGS sequence"/>
</dbReference>
<reference evidence="2 3" key="1">
    <citation type="submission" date="2024-01" db="EMBL/GenBank/DDBJ databases">
        <title>New evidence supports the origin of RcGTA from prophage.</title>
        <authorList>
            <person name="Xu Y."/>
            <person name="Liu B."/>
            <person name="Chen F."/>
        </authorList>
    </citation>
    <scope>NUCLEOTIDE SEQUENCE [LARGE SCALE GENOMIC DNA]</scope>
    <source>
        <strain evidence="2 3">CBW1107-2</strain>
    </source>
</reference>
<dbReference type="PANTHER" id="PTHR33990:SF2">
    <property type="entry name" value="PHNB-LIKE DOMAIN-CONTAINING PROTEIN"/>
    <property type="match status" value="1"/>
</dbReference>
<feature type="domain" description="PhnB-like" evidence="1">
    <location>
        <begin position="20"/>
        <end position="137"/>
    </location>
</feature>